<evidence type="ECO:0000256" key="4">
    <source>
        <dbReference type="SAM" id="MobiDB-lite"/>
    </source>
</evidence>
<dbReference type="GO" id="GO:0035556">
    <property type="term" value="P:intracellular signal transduction"/>
    <property type="evidence" value="ECO:0007669"/>
    <property type="project" value="InterPro"/>
</dbReference>
<organism evidence="6 7">
    <name type="scientific">Potamilus streckersoni</name>
    <dbReference type="NCBI Taxonomy" id="2493646"/>
    <lineage>
        <taxon>Eukaryota</taxon>
        <taxon>Metazoa</taxon>
        <taxon>Spiralia</taxon>
        <taxon>Lophotrochozoa</taxon>
        <taxon>Mollusca</taxon>
        <taxon>Bivalvia</taxon>
        <taxon>Autobranchia</taxon>
        <taxon>Heteroconchia</taxon>
        <taxon>Palaeoheterodonta</taxon>
        <taxon>Unionida</taxon>
        <taxon>Unionoidea</taxon>
        <taxon>Unionidae</taxon>
        <taxon>Ambleminae</taxon>
        <taxon>Lampsilini</taxon>
        <taxon>Potamilus</taxon>
    </lineage>
</organism>
<feature type="repeat" description="ANK" evidence="3">
    <location>
        <begin position="64"/>
        <end position="96"/>
    </location>
</feature>
<dbReference type="SUPFAM" id="SSF158235">
    <property type="entry name" value="SOCS box-like"/>
    <property type="match status" value="1"/>
</dbReference>
<feature type="region of interest" description="Disordered" evidence="4">
    <location>
        <begin position="1"/>
        <end position="25"/>
    </location>
</feature>
<keyword evidence="7" id="KW-1185">Reference proteome</keyword>
<reference evidence="6" key="3">
    <citation type="submission" date="2023-05" db="EMBL/GenBank/DDBJ databases">
        <authorList>
            <person name="Smith C.H."/>
        </authorList>
    </citation>
    <scope>NUCLEOTIDE SEQUENCE</scope>
    <source>
        <strain evidence="6">CHS0354</strain>
        <tissue evidence="6">Mantle</tissue>
    </source>
</reference>
<feature type="domain" description="SOCS box" evidence="5">
    <location>
        <begin position="448"/>
        <end position="490"/>
    </location>
</feature>
<dbReference type="Pfam" id="PF12796">
    <property type="entry name" value="Ank_2"/>
    <property type="match status" value="3"/>
</dbReference>
<keyword evidence="1" id="KW-0677">Repeat</keyword>
<dbReference type="InterPro" id="IPR002110">
    <property type="entry name" value="Ankyrin_rpt"/>
</dbReference>
<keyword evidence="2 3" id="KW-0040">ANK repeat</keyword>
<dbReference type="PROSITE" id="PS50088">
    <property type="entry name" value="ANK_REPEAT"/>
    <property type="match status" value="4"/>
</dbReference>
<feature type="repeat" description="ANK" evidence="3">
    <location>
        <begin position="309"/>
        <end position="345"/>
    </location>
</feature>
<feature type="repeat" description="ANK" evidence="3">
    <location>
        <begin position="276"/>
        <end position="308"/>
    </location>
</feature>
<evidence type="ECO:0000313" key="6">
    <source>
        <dbReference type="EMBL" id="KAK3576031.1"/>
    </source>
</evidence>
<dbReference type="InterPro" id="IPR036770">
    <property type="entry name" value="Ankyrin_rpt-contain_sf"/>
</dbReference>
<evidence type="ECO:0000256" key="1">
    <source>
        <dbReference type="ARBA" id="ARBA00022737"/>
    </source>
</evidence>
<proteinExistence type="predicted"/>
<comment type="caution">
    <text evidence="6">The sequence shown here is derived from an EMBL/GenBank/DDBJ whole genome shotgun (WGS) entry which is preliminary data.</text>
</comment>
<feature type="repeat" description="ANK" evidence="3">
    <location>
        <begin position="207"/>
        <end position="239"/>
    </location>
</feature>
<dbReference type="SMART" id="SM00248">
    <property type="entry name" value="ANK"/>
    <property type="match status" value="8"/>
</dbReference>
<dbReference type="PRINTS" id="PR01415">
    <property type="entry name" value="ANKYRIN"/>
</dbReference>
<feature type="compositionally biased region" description="Basic and acidic residues" evidence="4">
    <location>
        <begin position="16"/>
        <end position="25"/>
    </location>
</feature>
<dbReference type="InterPro" id="IPR001496">
    <property type="entry name" value="SOCS_box"/>
</dbReference>
<dbReference type="InterPro" id="IPR036036">
    <property type="entry name" value="SOCS_box-like_dom_sf"/>
</dbReference>
<dbReference type="PANTHER" id="PTHR24198">
    <property type="entry name" value="ANKYRIN REPEAT AND PROTEIN KINASE DOMAIN-CONTAINING PROTEIN"/>
    <property type="match status" value="1"/>
</dbReference>
<protein>
    <recommendedName>
        <fullName evidence="5">SOCS box domain-containing protein</fullName>
    </recommendedName>
</protein>
<dbReference type="SMART" id="SM00969">
    <property type="entry name" value="SOCS_box"/>
    <property type="match status" value="1"/>
</dbReference>
<dbReference type="EMBL" id="JAEAOA010000369">
    <property type="protein sequence ID" value="KAK3576031.1"/>
    <property type="molecule type" value="Genomic_DNA"/>
</dbReference>
<dbReference type="PANTHER" id="PTHR24198:SF165">
    <property type="entry name" value="ANKYRIN REPEAT-CONTAINING PROTEIN-RELATED"/>
    <property type="match status" value="1"/>
</dbReference>
<gene>
    <name evidence="6" type="ORF">CHS0354_005184</name>
</gene>
<dbReference type="Gene3D" id="1.25.40.20">
    <property type="entry name" value="Ankyrin repeat-containing domain"/>
    <property type="match status" value="2"/>
</dbReference>
<dbReference type="SUPFAM" id="SSF48403">
    <property type="entry name" value="Ankyrin repeat"/>
    <property type="match status" value="1"/>
</dbReference>
<dbReference type="Pfam" id="PF07525">
    <property type="entry name" value="SOCS_box"/>
    <property type="match status" value="1"/>
</dbReference>
<reference evidence="6" key="1">
    <citation type="journal article" date="2021" name="Genome Biol. Evol.">
        <title>A High-Quality Reference Genome for a Parasitic Bivalve with Doubly Uniparental Inheritance (Bivalvia: Unionida).</title>
        <authorList>
            <person name="Smith C.H."/>
        </authorList>
    </citation>
    <scope>NUCLEOTIDE SEQUENCE</scope>
    <source>
        <strain evidence="6">CHS0354</strain>
    </source>
</reference>
<evidence type="ECO:0000256" key="3">
    <source>
        <dbReference type="PROSITE-ProRule" id="PRU00023"/>
    </source>
</evidence>
<name>A0AAE0VFF0_9BIVA</name>
<evidence type="ECO:0000313" key="7">
    <source>
        <dbReference type="Proteomes" id="UP001195483"/>
    </source>
</evidence>
<dbReference type="PROSITE" id="PS50225">
    <property type="entry name" value="SOCS"/>
    <property type="match status" value="1"/>
</dbReference>
<evidence type="ECO:0000259" key="5">
    <source>
        <dbReference type="PROSITE" id="PS50225"/>
    </source>
</evidence>
<evidence type="ECO:0000256" key="2">
    <source>
        <dbReference type="ARBA" id="ARBA00023043"/>
    </source>
</evidence>
<accession>A0AAE0VFF0</accession>
<sequence>MADGGGKIPAEDGDLSDTKSADDKTPRNVDLQRLMADAIAYKVSLDDISIILRHGVEINQKLDKGLRPIHYAAYYNYTECIDFLLERGADVNACDDVGYTPIHLCARRGNHIAMEKLIQHRAIINFCEGGSDITENARALGYLTMEPLNIAIENNHKECVKMLLENGACTNNKYFMGYEINLVALDNLDCLELLLQHGADPKLFSRVGLTPLMKACREHQIDAVRMLIRYGADINAQCPPRFEQKTALIFAIQSGNIVITSILLENGAKCGKPPAYKYSPLHEAILKGRSDLCEMLLKWKADVDERTDDGVTPLMLACSTVGLKYRQEIVEILLKAGADVNAHADFESYTEPCFSPMVEYLRNVGSLEAFSIVLPLIRYGANIHFTGDNSVYHRKDPFGVLPYVYILQNFWEMFQVLVDAGRKYDMAAIKRNTDMSVEQKSLLSYVGSKPRELKHLVRMLLITNLYRGYQDKVKELPLPKLIKSYLTFKI</sequence>
<dbReference type="AlphaFoldDB" id="A0AAE0VFF0"/>
<reference evidence="6" key="2">
    <citation type="journal article" date="2021" name="Genome Biol. Evol.">
        <title>Developing a high-quality reference genome for a parasitic bivalve with doubly uniparental inheritance (Bivalvia: Unionida).</title>
        <authorList>
            <person name="Smith C.H."/>
        </authorList>
    </citation>
    <scope>NUCLEOTIDE SEQUENCE</scope>
    <source>
        <strain evidence="6">CHS0354</strain>
        <tissue evidence="6">Mantle</tissue>
    </source>
</reference>
<dbReference type="Proteomes" id="UP001195483">
    <property type="component" value="Unassembled WGS sequence"/>
</dbReference>
<dbReference type="PROSITE" id="PS50297">
    <property type="entry name" value="ANK_REP_REGION"/>
    <property type="match status" value="4"/>
</dbReference>